<keyword evidence="8" id="KW-0406">Ion transport</keyword>
<feature type="transmembrane region" description="Helical" evidence="11">
    <location>
        <begin position="147"/>
        <end position="171"/>
    </location>
</feature>
<evidence type="ECO:0000259" key="12">
    <source>
        <dbReference type="Pfam" id="PF00999"/>
    </source>
</evidence>
<accession>A0ABS3HI19</accession>
<feature type="transmembrane region" description="Helical" evidence="11">
    <location>
        <begin position="6"/>
        <end position="24"/>
    </location>
</feature>
<evidence type="ECO:0000256" key="8">
    <source>
        <dbReference type="ARBA" id="ARBA00023065"/>
    </source>
</evidence>
<evidence type="ECO:0000256" key="3">
    <source>
        <dbReference type="ARBA" id="ARBA00022448"/>
    </source>
</evidence>
<evidence type="ECO:0000256" key="5">
    <source>
        <dbReference type="ARBA" id="ARBA00022692"/>
    </source>
</evidence>
<dbReference type="NCBIfam" id="TIGR00932">
    <property type="entry name" value="2a37"/>
    <property type="match status" value="1"/>
</dbReference>
<dbReference type="Proteomes" id="UP000664495">
    <property type="component" value="Unassembled WGS sequence"/>
</dbReference>
<evidence type="ECO:0000313" key="14">
    <source>
        <dbReference type="Proteomes" id="UP000664495"/>
    </source>
</evidence>
<evidence type="ECO:0000256" key="1">
    <source>
        <dbReference type="ARBA" id="ARBA00004141"/>
    </source>
</evidence>
<protein>
    <submittedName>
        <fullName evidence="13">Cation:proton antiporter</fullName>
    </submittedName>
</protein>
<evidence type="ECO:0000256" key="2">
    <source>
        <dbReference type="ARBA" id="ARBA00005551"/>
    </source>
</evidence>
<evidence type="ECO:0000256" key="6">
    <source>
        <dbReference type="ARBA" id="ARBA00022989"/>
    </source>
</evidence>
<feature type="transmembrane region" description="Helical" evidence="11">
    <location>
        <begin position="183"/>
        <end position="201"/>
    </location>
</feature>
<dbReference type="InterPro" id="IPR004771">
    <property type="entry name" value="K/H_exchanger"/>
</dbReference>
<evidence type="ECO:0000256" key="9">
    <source>
        <dbReference type="ARBA" id="ARBA00023136"/>
    </source>
</evidence>
<proteinExistence type="inferred from homology"/>
<feature type="domain" description="Cation/H+ exchanger transmembrane" evidence="12">
    <location>
        <begin position="15"/>
        <end position="377"/>
    </location>
</feature>
<name>A0ABS3HI19_9ENTE</name>
<keyword evidence="14" id="KW-1185">Reference proteome</keyword>
<dbReference type="PANTHER" id="PTHR43562:SF3">
    <property type="entry name" value="SODIUM ION_PROTON EXCHANGER (EUROFUNG)"/>
    <property type="match status" value="1"/>
</dbReference>
<keyword evidence="4" id="KW-0050">Antiport</keyword>
<sequence>MRNVEFIGVLCLILVSTTIASHFSRRFGVPAVIGQLLVGILLGNAGLRIVHPDILVEDFSEIGVILLMFLAGIESDLSLLRKYFRPGMYVAVLGILFPVVLGTVSGNAFHIAMNESFFLGLILAATSVSISVEVLKELNVINTKEGSTILGASVVDDILVVLIVSLSMSFLGGKSGNSNPLEIMLIEQVLFFVAIFLLIRWGAPYLMRLSNKLLAESSVIIVSLILCLSMSYLADFIGLSSVIGAFFTGVAIGQTNVFKEVQYNVEAIGYAVFIPVFFVSIGLEITFNGIGKQLLLIVVLTIVAIASKLFGGFFGSKLAGFSSHSSLMVGSGMISRGEMALIIVQLGFQAQLVTNEYYSAFILVILFTTLSSPFLLKYFTKKIYP</sequence>
<keyword evidence="10" id="KW-0739">Sodium transport</keyword>
<dbReference type="PANTHER" id="PTHR43562">
    <property type="entry name" value="NAPA-TYPE SODIUM/HYDROGEN ANTIPORTER"/>
    <property type="match status" value="1"/>
</dbReference>
<keyword evidence="6 11" id="KW-1133">Transmembrane helix</keyword>
<feature type="transmembrane region" description="Helical" evidence="11">
    <location>
        <begin position="213"/>
        <end position="233"/>
    </location>
</feature>
<feature type="transmembrane region" description="Helical" evidence="11">
    <location>
        <begin position="293"/>
        <end position="315"/>
    </location>
</feature>
<dbReference type="InterPro" id="IPR038770">
    <property type="entry name" value="Na+/solute_symporter_sf"/>
</dbReference>
<keyword evidence="5 11" id="KW-0812">Transmembrane</keyword>
<dbReference type="EMBL" id="JAFLVR010000021">
    <property type="protein sequence ID" value="MBO0452550.1"/>
    <property type="molecule type" value="Genomic_DNA"/>
</dbReference>
<keyword evidence="3" id="KW-0813">Transport</keyword>
<feature type="transmembrane region" description="Helical" evidence="11">
    <location>
        <begin position="239"/>
        <end position="258"/>
    </location>
</feature>
<dbReference type="InterPro" id="IPR006153">
    <property type="entry name" value="Cation/H_exchanger_TM"/>
</dbReference>
<feature type="transmembrane region" description="Helical" evidence="11">
    <location>
        <begin position="117"/>
        <end position="135"/>
    </location>
</feature>
<keyword evidence="7" id="KW-0915">Sodium</keyword>
<dbReference type="Gene3D" id="1.20.1530.20">
    <property type="match status" value="1"/>
</dbReference>
<comment type="subcellular location">
    <subcellularLocation>
        <location evidence="1">Membrane</location>
        <topology evidence="1">Multi-pass membrane protein</topology>
    </subcellularLocation>
</comment>
<dbReference type="RefSeq" id="WP_207108327.1">
    <property type="nucleotide sequence ID" value="NZ_JAFLVR010000021.1"/>
</dbReference>
<keyword evidence="9 11" id="KW-0472">Membrane</keyword>
<feature type="transmembrane region" description="Helical" evidence="11">
    <location>
        <begin position="360"/>
        <end position="379"/>
    </location>
</feature>
<feature type="transmembrane region" description="Helical" evidence="11">
    <location>
        <begin position="62"/>
        <end position="80"/>
    </location>
</feature>
<evidence type="ECO:0000256" key="10">
    <source>
        <dbReference type="ARBA" id="ARBA00023201"/>
    </source>
</evidence>
<comment type="caution">
    <text evidence="13">The sequence shown here is derived from an EMBL/GenBank/DDBJ whole genome shotgun (WGS) entry which is preliminary data.</text>
</comment>
<evidence type="ECO:0000313" key="13">
    <source>
        <dbReference type="EMBL" id="MBO0452550.1"/>
    </source>
</evidence>
<feature type="transmembrane region" description="Helical" evidence="11">
    <location>
        <begin position="31"/>
        <end position="50"/>
    </location>
</feature>
<dbReference type="Pfam" id="PF00999">
    <property type="entry name" value="Na_H_Exchanger"/>
    <property type="match status" value="1"/>
</dbReference>
<gene>
    <name evidence="13" type="ORF">JZO85_09730</name>
</gene>
<organism evidence="13 14">
    <name type="scientific">Candidatus Enterococcus murrayae</name>
    <dbReference type="NCBI Taxonomy" id="2815321"/>
    <lineage>
        <taxon>Bacteria</taxon>
        <taxon>Bacillati</taxon>
        <taxon>Bacillota</taxon>
        <taxon>Bacilli</taxon>
        <taxon>Lactobacillales</taxon>
        <taxon>Enterococcaceae</taxon>
        <taxon>Enterococcus</taxon>
    </lineage>
</organism>
<feature type="transmembrane region" description="Helical" evidence="11">
    <location>
        <begin position="267"/>
        <end position="287"/>
    </location>
</feature>
<reference evidence="13 14" key="1">
    <citation type="submission" date="2021-03" db="EMBL/GenBank/DDBJ databases">
        <title>Enterococcal diversity collection.</title>
        <authorList>
            <person name="Gilmore M.S."/>
            <person name="Schwartzman J."/>
            <person name="Van Tyne D."/>
            <person name="Martin M."/>
            <person name="Earl A.M."/>
            <person name="Manson A.L."/>
            <person name="Straub T."/>
            <person name="Salamzade R."/>
            <person name="Saavedra J."/>
            <person name="Lebreton F."/>
            <person name="Prichula J."/>
            <person name="Schaufler K."/>
            <person name="Gaca A."/>
            <person name="Sgardioli B."/>
            <person name="Wagenaar J."/>
            <person name="Strong T."/>
        </authorList>
    </citation>
    <scope>NUCLEOTIDE SEQUENCE [LARGE SCALE GENOMIC DNA]</scope>
    <source>
        <strain evidence="13 14">MJM16</strain>
    </source>
</reference>
<evidence type="ECO:0000256" key="11">
    <source>
        <dbReference type="SAM" id="Phobius"/>
    </source>
</evidence>
<evidence type="ECO:0000256" key="4">
    <source>
        <dbReference type="ARBA" id="ARBA00022449"/>
    </source>
</evidence>
<evidence type="ECO:0000256" key="7">
    <source>
        <dbReference type="ARBA" id="ARBA00023053"/>
    </source>
</evidence>
<comment type="similarity">
    <text evidence="2">Belongs to the monovalent cation:proton antiporter 2 (CPA2) transporter (TC 2.A.37) family.</text>
</comment>
<feature type="transmembrane region" description="Helical" evidence="11">
    <location>
        <begin position="87"/>
        <end position="111"/>
    </location>
</feature>